<dbReference type="OrthoDB" id="154999at2"/>
<name>B8G726_CHLAD</name>
<dbReference type="STRING" id="326427.Cagg_1069"/>
<proteinExistence type="predicted"/>
<organism evidence="1 2">
    <name type="scientific">Chloroflexus aggregans (strain MD-66 / DSM 9485)</name>
    <dbReference type="NCBI Taxonomy" id="326427"/>
    <lineage>
        <taxon>Bacteria</taxon>
        <taxon>Bacillati</taxon>
        <taxon>Chloroflexota</taxon>
        <taxon>Chloroflexia</taxon>
        <taxon>Chloroflexales</taxon>
        <taxon>Chloroflexineae</taxon>
        <taxon>Chloroflexaceae</taxon>
        <taxon>Chloroflexus</taxon>
    </lineage>
</organism>
<dbReference type="HOGENOM" id="CLU_1395397_0_0_0"/>
<dbReference type="KEGG" id="cag:Cagg_1069"/>
<gene>
    <name evidence="1" type="ordered locus">Cagg_1069</name>
</gene>
<dbReference type="EMBL" id="CP001337">
    <property type="protein sequence ID" value="ACL23983.1"/>
    <property type="molecule type" value="Genomic_DNA"/>
</dbReference>
<evidence type="ECO:0000313" key="1">
    <source>
        <dbReference type="EMBL" id="ACL23983.1"/>
    </source>
</evidence>
<evidence type="ECO:0000313" key="2">
    <source>
        <dbReference type="Proteomes" id="UP000002508"/>
    </source>
</evidence>
<dbReference type="eggNOG" id="ENOG50335UD">
    <property type="taxonomic scope" value="Bacteria"/>
</dbReference>
<dbReference type="RefSeq" id="WP_012616347.1">
    <property type="nucleotide sequence ID" value="NC_011831.1"/>
</dbReference>
<sequence length="196" mass="23308">MSDESNDFFTQLYEKMQKANLSNSDRPAILGGECMPDQLQAFLTAWQGHWQAMPYRIWEHVSHIEFADLPTQPEFLERAEIFGELGHLSLRRDGNRWLWHYIGTSVSFTSFGARDFWKEHPDCQLRRYAESVMLWGERKDHQPRWFEDRVAAAILAYPLNATGRVYLHFWRYTEQGRTAFVWYRALSDRPDKVETQ</sequence>
<accession>B8G726</accession>
<dbReference type="Proteomes" id="UP000002508">
    <property type="component" value="Chromosome"/>
</dbReference>
<reference evidence="1" key="1">
    <citation type="submission" date="2008-12" db="EMBL/GenBank/DDBJ databases">
        <title>Complete sequence of Chloroflexus aggregans DSM 9485.</title>
        <authorList>
            <consortium name="US DOE Joint Genome Institute"/>
            <person name="Lucas S."/>
            <person name="Copeland A."/>
            <person name="Lapidus A."/>
            <person name="Glavina del Rio T."/>
            <person name="Dalin E."/>
            <person name="Tice H."/>
            <person name="Pitluck S."/>
            <person name="Foster B."/>
            <person name="Larimer F."/>
            <person name="Land M."/>
            <person name="Hauser L."/>
            <person name="Kyrpides N."/>
            <person name="Mikhailova N."/>
            <person name="Bryant D."/>
            <person name="Richardson P."/>
        </authorList>
    </citation>
    <scope>NUCLEOTIDE SEQUENCE</scope>
    <source>
        <strain evidence="1">DSM 9485</strain>
    </source>
</reference>
<dbReference type="InterPro" id="IPR023815">
    <property type="entry name" value="CRISPR-assoc_Csx19"/>
</dbReference>
<dbReference type="NCBIfam" id="TIGR03984">
    <property type="entry name" value="CRISPR-associated protein Csx19"/>
    <property type="match status" value="1"/>
</dbReference>
<protein>
    <submittedName>
        <fullName evidence="1">Uncharacterized protein</fullName>
    </submittedName>
</protein>
<dbReference type="AlphaFoldDB" id="B8G726"/>
<keyword evidence="2" id="KW-1185">Reference proteome</keyword>